<dbReference type="AlphaFoldDB" id="A0A917EEP5"/>
<name>A0A917EEP5_9RHOB</name>
<keyword evidence="3" id="KW-1185">Reference proteome</keyword>
<dbReference type="EMBL" id="BMFJ01000001">
    <property type="protein sequence ID" value="GGE29805.1"/>
    <property type="molecule type" value="Genomic_DNA"/>
</dbReference>
<dbReference type="Pfam" id="PF13472">
    <property type="entry name" value="Lipase_GDSL_2"/>
    <property type="match status" value="1"/>
</dbReference>
<dbReference type="SUPFAM" id="SSF52266">
    <property type="entry name" value="SGNH hydrolase"/>
    <property type="match status" value="1"/>
</dbReference>
<dbReference type="CDD" id="cd00229">
    <property type="entry name" value="SGNH_hydrolase"/>
    <property type="match status" value="1"/>
</dbReference>
<dbReference type="Proteomes" id="UP000612855">
    <property type="component" value="Unassembled WGS sequence"/>
</dbReference>
<gene>
    <name evidence="2" type="ORF">GCM10011360_17340</name>
</gene>
<protein>
    <recommendedName>
        <fullName evidence="1">SGNH hydrolase-type esterase domain-containing protein</fullName>
    </recommendedName>
</protein>
<comment type="caution">
    <text evidence="2">The sequence shown here is derived from an EMBL/GenBank/DDBJ whole genome shotgun (WGS) entry which is preliminary data.</text>
</comment>
<dbReference type="Gene3D" id="3.40.50.1110">
    <property type="entry name" value="SGNH hydrolase"/>
    <property type="match status" value="1"/>
</dbReference>
<dbReference type="InterPro" id="IPR036514">
    <property type="entry name" value="SGNH_hydro_sf"/>
</dbReference>
<reference evidence="3" key="1">
    <citation type="journal article" date="2019" name="Int. J. Syst. Evol. Microbiol.">
        <title>The Global Catalogue of Microorganisms (GCM) 10K type strain sequencing project: providing services to taxonomists for standard genome sequencing and annotation.</title>
        <authorList>
            <consortium name="The Broad Institute Genomics Platform"/>
            <consortium name="The Broad Institute Genome Sequencing Center for Infectious Disease"/>
            <person name="Wu L."/>
            <person name="Ma J."/>
        </authorList>
    </citation>
    <scope>NUCLEOTIDE SEQUENCE [LARGE SCALE GENOMIC DNA]</scope>
    <source>
        <strain evidence="3">CGMCC 1.12664</strain>
    </source>
</reference>
<feature type="domain" description="SGNH hydrolase-type esterase" evidence="1">
    <location>
        <begin position="238"/>
        <end position="443"/>
    </location>
</feature>
<proteinExistence type="predicted"/>
<organism evidence="2 3">
    <name type="scientific">Primorskyibacter flagellatus</name>
    <dbReference type="NCBI Taxonomy" id="1387277"/>
    <lineage>
        <taxon>Bacteria</taxon>
        <taxon>Pseudomonadati</taxon>
        <taxon>Pseudomonadota</taxon>
        <taxon>Alphaproteobacteria</taxon>
        <taxon>Rhodobacterales</taxon>
        <taxon>Roseobacteraceae</taxon>
        <taxon>Primorskyibacter</taxon>
    </lineage>
</organism>
<dbReference type="RefSeq" id="WP_188477252.1">
    <property type="nucleotide sequence ID" value="NZ_BMFJ01000001.1"/>
</dbReference>
<dbReference type="GO" id="GO:0016788">
    <property type="term" value="F:hydrolase activity, acting on ester bonds"/>
    <property type="evidence" value="ECO:0007669"/>
    <property type="project" value="UniProtKB-ARBA"/>
</dbReference>
<accession>A0A917EEP5</accession>
<evidence type="ECO:0000313" key="3">
    <source>
        <dbReference type="Proteomes" id="UP000612855"/>
    </source>
</evidence>
<dbReference type="InterPro" id="IPR013830">
    <property type="entry name" value="SGNH_hydro"/>
</dbReference>
<evidence type="ECO:0000313" key="2">
    <source>
        <dbReference type="EMBL" id="GGE29805.1"/>
    </source>
</evidence>
<sequence>MAQIVTPYTGDPYRERVNTNLGRFVVGKTHDGLTAGVRYHAHTIAEGSTPFYTDATYQGWVANRLSLTMSGAAGNYANWVSRTGHRATVNITDLAPIYGGFEYGISAPWGFDVTLSACAIEYPVGVFTPFTWGGGNTEGTTILRGTIQKANTVTINIPKGEIFWLWTWQNSPTNEVAQGPGFSANIETFGDGHLNGAPGGTAFNRTWTVVGTGTVKNCYFPTAIVGTCPGDHCSPVACGDSTYYGGNNVATGLHPDTRERGVIGNVLAPDIGFLNLGYNGTTAGTWLAQMNTTALATLMQYVTLGVVGFGVNDISATTPAQPVTIRANMATLVNYLRSLARPDVPFIPTTVTPNTSTSDGHTTIAGQSAKFSSTTGAAAETLKEEFNAERRRGVNGFNPGYIEAALSFCAPGREAIWHADPAFSGPICDTPTGLHPNAVGYALMRQRNLIDRSIFGLGPMAPWAGDAAALGL</sequence>
<evidence type="ECO:0000259" key="1">
    <source>
        <dbReference type="Pfam" id="PF13472"/>
    </source>
</evidence>